<comment type="cofactor">
    <cofactor evidence="1 7">
        <name>pyridoxal 5'-phosphate</name>
        <dbReference type="ChEBI" id="CHEBI:597326"/>
    </cofactor>
</comment>
<dbReference type="CDD" id="cd02440">
    <property type="entry name" value="AdoMet_MTases"/>
    <property type="match status" value="1"/>
</dbReference>
<evidence type="ECO:0000256" key="3">
    <source>
        <dbReference type="ARBA" id="ARBA00006376"/>
    </source>
</evidence>
<dbReference type="InterPro" id="IPR015421">
    <property type="entry name" value="PyrdxlP-dep_Trfase_major"/>
</dbReference>
<dbReference type="Gene3D" id="3.40.640.10">
    <property type="entry name" value="Type I PLP-dependent aspartate aminotransferase-like (Major domain)"/>
    <property type="match status" value="1"/>
</dbReference>
<dbReference type="InterPro" id="IPR029063">
    <property type="entry name" value="SAM-dependent_MTases_sf"/>
</dbReference>
<dbReference type="Proteomes" id="UP000604046">
    <property type="component" value="Unassembled WGS sequence"/>
</dbReference>
<dbReference type="InterPro" id="IPR049943">
    <property type="entry name" value="Ser_HO-MeTrfase-like"/>
</dbReference>
<keyword evidence="5 7" id="KW-0808">Transferase</keyword>
<reference evidence="10" key="1">
    <citation type="submission" date="2021-02" db="EMBL/GenBank/DDBJ databases">
        <authorList>
            <person name="Dougan E. K."/>
            <person name="Rhodes N."/>
            <person name="Thang M."/>
            <person name="Chan C."/>
        </authorList>
    </citation>
    <scope>NUCLEOTIDE SEQUENCE</scope>
</reference>
<comment type="pathway">
    <text evidence="2 7">One-carbon metabolism; tetrahydrofolate interconversion.</text>
</comment>
<dbReference type="PANTHER" id="PTHR11680:SF35">
    <property type="entry name" value="SERINE HYDROXYMETHYLTRANSFERASE 1"/>
    <property type="match status" value="1"/>
</dbReference>
<dbReference type="InterPro" id="IPR019798">
    <property type="entry name" value="Ser_HO-MeTrfase_PLP_BS"/>
</dbReference>
<dbReference type="UniPathway" id="UPA00193"/>
<dbReference type="GO" id="GO:0004372">
    <property type="term" value="F:glycine hydroxymethyltransferase activity"/>
    <property type="evidence" value="ECO:0007669"/>
    <property type="project" value="UniProtKB-EC"/>
</dbReference>
<dbReference type="AlphaFoldDB" id="A0A812NHF1"/>
<name>A0A812NHF1_9DINO</name>
<dbReference type="OrthoDB" id="10265628at2759"/>
<evidence type="ECO:0000256" key="1">
    <source>
        <dbReference type="ARBA" id="ARBA00001933"/>
    </source>
</evidence>
<dbReference type="SUPFAM" id="SSF53335">
    <property type="entry name" value="S-adenosyl-L-methionine-dependent methyltransferases"/>
    <property type="match status" value="1"/>
</dbReference>
<dbReference type="InterPro" id="IPR015424">
    <property type="entry name" value="PyrdxlP-dep_Trfase"/>
</dbReference>
<comment type="similarity">
    <text evidence="3 7">Belongs to the SHMT family.</text>
</comment>
<keyword evidence="4 7" id="KW-0554">One-carbon metabolism</keyword>
<keyword evidence="11" id="KW-1185">Reference proteome</keyword>
<evidence type="ECO:0000256" key="2">
    <source>
        <dbReference type="ARBA" id="ARBA00004777"/>
    </source>
</evidence>
<sequence>MEQSWEYRQVQIHKHERGTHKIFFTGKAAEAASRRFVCCSKGPGFSTPAGQDFHWIVAAEPGQTGVIVASIQTQFWLFDCDCAFLTHGWLEASDQTLLSLPAGAAEFLAVSFSFENDLADVALDAFVPEVSELPACLQDGYHKFYQAYNAIDGYQLSHDAQGSYTTSALTYGESHFVPVHRLLTLLKVTAGDMLVDLGSGTGRLVAAAALAFPSLRCRGIELLPALHTAAVNVAAQLQVSGLELVQGDILEEDWSAATVVFAMSLCFPDDMMKALEAKFALLRPGSRVVLMNCFLESDLSGLEPLRLGAQEPAHAVRVEMSFGETPLYAFERVDQRREPAPFVDLMVDYSCNHMVRLLAREQWWAARPELRTARGFACRQLPMRNSGLQKKVAQVTAGPQEHIAIRMLPLMCARHVVSFQLKMLLKMMTFKATVAQLGFVLLRSGSAAFRLLMELGLKQQLPHWLAAPPRSVEYQPNVRAPSASCTRTRCLTWQWWVLVGAGRTLMVSAAIGLQRLFVRRVACAKRVLVVNTANKSHENTLQQVDPELADMLCRERERQVSSINLIASENFASEHVFQVLGSELNNKYSEGLPGARYYGGNAVVDEVEQLCKARALAAFRLSEEEWAVNVQPYSGSPANFAVYTALLSPHDRIMGLSLAAGGHLTHGHYTAQRKVSATSVYFESMPYSVDKNTGLIDYVNLRKQALIFRPQLIIAGASAYPRQIDWGSFRQICDEVGAYLMVDMAHISGLIASEQHPSPFSHADVVTTTTHKSLRGPRGGMIFSRKHLERQINNAVFPALQGGPHNATIGALAFQLKQVTSPDFKKYCEHVVANCRALAAYLSGRECSLVSGGTDNHLLLWDVKSEGLSGAKIEKVCEMASIIVNRNAIPTDVSPVSPGGVRLGTCAMTTRGADEGDFERIGSFLLRARDIARQVQSRSGNKLADFCACLSDPDLPEKEALSELRAEVEGWSSTLSFPT</sequence>
<dbReference type="InterPro" id="IPR039429">
    <property type="entry name" value="SHMT-like_dom"/>
</dbReference>
<dbReference type="GO" id="GO:0035999">
    <property type="term" value="P:tetrahydrofolate interconversion"/>
    <property type="evidence" value="ECO:0007669"/>
    <property type="project" value="UniProtKB-UniPathway"/>
</dbReference>
<evidence type="ECO:0000313" key="10">
    <source>
        <dbReference type="EMBL" id="CAE7320874.1"/>
    </source>
</evidence>
<dbReference type="Pfam" id="PF08123">
    <property type="entry name" value="DOT1"/>
    <property type="match status" value="1"/>
</dbReference>
<evidence type="ECO:0000259" key="9">
    <source>
        <dbReference type="Pfam" id="PF08123"/>
    </source>
</evidence>
<accession>A0A812NHF1</accession>
<dbReference type="InterPro" id="IPR001085">
    <property type="entry name" value="Ser_HO-MeTrfase"/>
</dbReference>
<evidence type="ECO:0000256" key="5">
    <source>
        <dbReference type="ARBA" id="ARBA00022679"/>
    </source>
</evidence>
<dbReference type="Gene3D" id="3.90.1150.10">
    <property type="entry name" value="Aspartate Aminotransferase, domain 1"/>
    <property type="match status" value="1"/>
</dbReference>
<dbReference type="EC" id="2.1.2.1" evidence="7"/>
<dbReference type="EMBL" id="CAJNDS010002091">
    <property type="protein sequence ID" value="CAE7320874.1"/>
    <property type="molecule type" value="Genomic_DNA"/>
</dbReference>
<feature type="domain" description="DOT1" evidence="9">
    <location>
        <begin position="166"/>
        <end position="296"/>
    </location>
</feature>
<gene>
    <name evidence="10" type="primary">SHM3</name>
    <name evidence="10" type="ORF">SNAT2548_LOCUS16820</name>
</gene>
<dbReference type="PROSITE" id="PS00096">
    <property type="entry name" value="SHMT"/>
    <property type="match status" value="1"/>
</dbReference>
<dbReference type="PANTHER" id="PTHR11680">
    <property type="entry name" value="SERINE HYDROXYMETHYLTRANSFERASE"/>
    <property type="match status" value="1"/>
</dbReference>
<protein>
    <recommendedName>
        <fullName evidence="7">Serine hydroxymethyltransferase</fullName>
        <ecNumber evidence="7">2.1.2.1</ecNumber>
    </recommendedName>
</protein>
<dbReference type="CDD" id="cd00378">
    <property type="entry name" value="SHMT"/>
    <property type="match status" value="1"/>
</dbReference>
<comment type="function">
    <text evidence="7">Interconversion of serine and glycine.</text>
</comment>
<organism evidence="10 11">
    <name type="scientific">Symbiodinium natans</name>
    <dbReference type="NCBI Taxonomy" id="878477"/>
    <lineage>
        <taxon>Eukaryota</taxon>
        <taxon>Sar</taxon>
        <taxon>Alveolata</taxon>
        <taxon>Dinophyceae</taxon>
        <taxon>Suessiales</taxon>
        <taxon>Symbiodiniaceae</taxon>
        <taxon>Symbiodinium</taxon>
    </lineage>
</organism>
<evidence type="ECO:0000313" key="11">
    <source>
        <dbReference type="Proteomes" id="UP000604046"/>
    </source>
</evidence>
<dbReference type="GO" id="GO:0005739">
    <property type="term" value="C:mitochondrion"/>
    <property type="evidence" value="ECO:0007669"/>
    <property type="project" value="TreeGrafter"/>
</dbReference>
<dbReference type="Pfam" id="PF00464">
    <property type="entry name" value="SHMT"/>
    <property type="match status" value="1"/>
</dbReference>
<dbReference type="NCBIfam" id="NF000586">
    <property type="entry name" value="PRK00011.1"/>
    <property type="match status" value="1"/>
</dbReference>
<proteinExistence type="inferred from homology"/>
<comment type="caution">
    <text evidence="10">The sequence shown here is derived from an EMBL/GenBank/DDBJ whole genome shotgun (WGS) entry which is preliminary data.</text>
</comment>
<keyword evidence="6 7" id="KW-0663">Pyridoxal phosphate</keyword>
<dbReference type="GO" id="GO:0019264">
    <property type="term" value="P:glycine biosynthetic process from serine"/>
    <property type="evidence" value="ECO:0007669"/>
    <property type="project" value="InterPro"/>
</dbReference>
<comment type="catalytic activity">
    <reaction evidence="7">
        <text>(6R)-5,10-methylene-5,6,7,8-tetrahydrofolate + glycine + H2O = (6S)-5,6,7,8-tetrahydrofolate + L-serine</text>
        <dbReference type="Rhea" id="RHEA:15481"/>
        <dbReference type="ChEBI" id="CHEBI:15377"/>
        <dbReference type="ChEBI" id="CHEBI:15636"/>
        <dbReference type="ChEBI" id="CHEBI:33384"/>
        <dbReference type="ChEBI" id="CHEBI:57305"/>
        <dbReference type="ChEBI" id="CHEBI:57453"/>
        <dbReference type="EC" id="2.1.2.1"/>
    </reaction>
</comment>
<evidence type="ECO:0000256" key="7">
    <source>
        <dbReference type="RuleBase" id="RU000585"/>
    </source>
</evidence>
<dbReference type="GO" id="GO:0030170">
    <property type="term" value="F:pyridoxal phosphate binding"/>
    <property type="evidence" value="ECO:0007669"/>
    <property type="project" value="InterPro"/>
</dbReference>
<dbReference type="InterPro" id="IPR025789">
    <property type="entry name" value="DOT1_dom"/>
</dbReference>
<dbReference type="HAMAP" id="MF_00051">
    <property type="entry name" value="SHMT"/>
    <property type="match status" value="1"/>
</dbReference>
<dbReference type="FunFam" id="3.40.640.10:FF:000097">
    <property type="entry name" value="Serine hydroxymethyltransferase"/>
    <property type="match status" value="1"/>
</dbReference>
<dbReference type="Gene3D" id="3.40.50.150">
    <property type="entry name" value="Vaccinia Virus protein VP39"/>
    <property type="match status" value="1"/>
</dbReference>
<evidence type="ECO:0000256" key="6">
    <source>
        <dbReference type="ARBA" id="ARBA00022898"/>
    </source>
</evidence>
<evidence type="ECO:0000259" key="8">
    <source>
        <dbReference type="Pfam" id="PF00464"/>
    </source>
</evidence>
<feature type="domain" description="Serine hydroxymethyltransferase-like" evidence="8">
    <location>
        <begin position="541"/>
        <end position="924"/>
    </location>
</feature>
<dbReference type="GO" id="GO:0031151">
    <property type="term" value="F:histone H3K79 methyltransferase activity"/>
    <property type="evidence" value="ECO:0007669"/>
    <property type="project" value="InterPro"/>
</dbReference>
<dbReference type="SUPFAM" id="SSF53383">
    <property type="entry name" value="PLP-dependent transferases"/>
    <property type="match status" value="1"/>
</dbReference>
<dbReference type="InterPro" id="IPR015422">
    <property type="entry name" value="PyrdxlP-dep_Trfase_small"/>
</dbReference>
<evidence type="ECO:0000256" key="4">
    <source>
        <dbReference type="ARBA" id="ARBA00022563"/>
    </source>
</evidence>